<keyword evidence="1" id="KW-0812">Transmembrane</keyword>
<feature type="domain" description="DUF6534" evidence="2">
    <location>
        <begin position="187"/>
        <end position="272"/>
    </location>
</feature>
<evidence type="ECO:0000256" key="1">
    <source>
        <dbReference type="SAM" id="Phobius"/>
    </source>
</evidence>
<proteinExistence type="predicted"/>
<gene>
    <name evidence="3" type="ORF">OBBRIDRAFT_765005</name>
</gene>
<dbReference type="InterPro" id="IPR045339">
    <property type="entry name" value="DUF6534"/>
</dbReference>
<name>A0A8E2DEL5_9APHY</name>
<feature type="transmembrane region" description="Helical" evidence="1">
    <location>
        <begin position="32"/>
        <end position="57"/>
    </location>
</feature>
<feature type="transmembrane region" description="Helical" evidence="1">
    <location>
        <begin position="140"/>
        <end position="162"/>
    </location>
</feature>
<organism evidence="3 4">
    <name type="scientific">Obba rivulosa</name>
    <dbReference type="NCBI Taxonomy" id="1052685"/>
    <lineage>
        <taxon>Eukaryota</taxon>
        <taxon>Fungi</taxon>
        <taxon>Dikarya</taxon>
        <taxon>Basidiomycota</taxon>
        <taxon>Agaricomycotina</taxon>
        <taxon>Agaricomycetes</taxon>
        <taxon>Polyporales</taxon>
        <taxon>Gelatoporiaceae</taxon>
        <taxon>Obba</taxon>
    </lineage>
</organism>
<accession>A0A8E2DEL5</accession>
<dbReference type="AlphaFoldDB" id="A0A8E2DEL5"/>
<feature type="transmembrane region" description="Helical" evidence="1">
    <location>
        <begin position="69"/>
        <end position="89"/>
    </location>
</feature>
<dbReference type="PANTHER" id="PTHR40465">
    <property type="entry name" value="CHROMOSOME 1, WHOLE GENOME SHOTGUN SEQUENCE"/>
    <property type="match status" value="1"/>
</dbReference>
<dbReference type="PANTHER" id="PTHR40465:SF1">
    <property type="entry name" value="DUF6534 DOMAIN-CONTAINING PROTEIN"/>
    <property type="match status" value="1"/>
</dbReference>
<protein>
    <recommendedName>
        <fullName evidence="2">DUF6534 domain-containing protein</fullName>
    </recommendedName>
</protein>
<feature type="transmembrane region" description="Helical" evidence="1">
    <location>
        <begin position="109"/>
        <end position="128"/>
    </location>
</feature>
<keyword evidence="1" id="KW-0472">Membrane</keyword>
<dbReference type="EMBL" id="KV722804">
    <property type="protein sequence ID" value="OCH83817.1"/>
    <property type="molecule type" value="Genomic_DNA"/>
</dbReference>
<sequence length="296" mass="33368">MNPMDTIRSGNRLQNITQHLLEMGSPASQRSFGPTCIGMVLTVLLYGVLVMQTFFYYNTFKRDKPWWKYLVFFLFVGETIHSGFLVALVYVPLVNHFGDIMSVAQTNHWILGIDPVLTVSVVMLVQLFDAWRIRIITRNNLAVLLISVCSLCQWLGGLGTALSLTVVRDFTKFRHFEMPVSMWLASSAVADIAITIILVTFLRKHKTGILSTDDVANRIIRMTVQTGLITTLCAMTDLCLFLSTPSGLHMIFNLPLSKLYSNSLISSLNSRAWWHLEGGSEDVHRRRGQEVGQEVP</sequence>
<dbReference type="Pfam" id="PF20152">
    <property type="entry name" value="DUF6534"/>
    <property type="match status" value="1"/>
</dbReference>
<evidence type="ECO:0000313" key="3">
    <source>
        <dbReference type="EMBL" id="OCH83817.1"/>
    </source>
</evidence>
<feature type="transmembrane region" description="Helical" evidence="1">
    <location>
        <begin position="182"/>
        <end position="202"/>
    </location>
</feature>
<keyword evidence="1" id="KW-1133">Transmembrane helix</keyword>
<evidence type="ECO:0000259" key="2">
    <source>
        <dbReference type="Pfam" id="PF20152"/>
    </source>
</evidence>
<dbReference type="Proteomes" id="UP000250043">
    <property type="component" value="Unassembled WGS sequence"/>
</dbReference>
<evidence type="ECO:0000313" key="4">
    <source>
        <dbReference type="Proteomes" id="UP000250043"/>
    </source>
</evidence>
<keyword evidence="4" id="KW-1185">Reference proteome</keyword>
<dbReference type="OrthoDB" id="3265526at2759"/>
<reference evidence="3 4" key="1">
    <citation type="submission" date="2016-07" db="EMBL/GenBank/DDBJ databases">
        <title>Draft genome of the white-rot fungus Obba rivulosa 3A-2.</title>
        <authorList>
            <consortium name="DOE Joint Genome Institute"/>
            <person name="Miettinen O."/>
            <person name="Riley R."/>
            <person name="Acob R."/>
            <person name="Barry K."/>
            <person name="Cullen D."/>
            <person name="De Vries R."/>
            <person name="Hainaut M."/>
            <person name="Hatakka A."/>
            <person name="Henrissat B."/>
            <person name="Hilden K."/>
            <person name="Kuo R."/>
            <person name="Labutti K."/>
            <person name="Lipzen A."/>
            <person name="Makela M.R."/>
            <person name="Sandor L."/>
            <person name="Spatafora J.W."/>
            <person name="Grigoriev I.V."/>
            <person name="Hibbett D.S."/>
        </authorList>
    </citation>
    <scope>NUCLEOTIDE SEQUENCE [LARGE SCALE GENOMIC DNA]</scope>
    <source>
        <strain evidence="3 4">3A-2</strain>
    </source>
</reference>